<name>A0A1Z5YV80_9PROT</name>
<sequence length="65" mass="7616">MMRPNRKNQPFFKIMKRVHIRLGFSSCKFLVPDSAWVIRAGLHTGTQYESDEIRLCFMQSKKPSA</sequence>
<reference evidence="1 2" key="1">
    <citation type="submission" date="2014-06" db="EMBL/GenBank/DDBJ databases">
        <authorList>
            <person name="Ju J."/>
            <person name="Zhang J."/>
        </authorList>
    </citation>
    <scope>NUCLEOTIDE SEQUENCE [LARGE SCALE GENOMIC DNA]</scope>
    <source>
        <strain evidence="1 2">DsW_47</strain>
    </source>
</reference>
<evidence type="ECO:0000313" key="2">
    <source>
        <dbReference type="Proteomes" id="UP000196086"/>
    </source>
</evidence>
<comment type="caution">
    <text evidence="1">The sequence shown here is derived from an EMBL/GenBank/DDBJ whole genome shotgun (WGS) entry which is preliminary data.</text>
</comment>
<dbReference type="AlphaFoldDB" id="A0A1Z5YV80"/>
<protein>
    <submittedName>
        <fullName evidence="1">Uncharacterized protein</fullName>
    </submittedName>
</protein>
<organism evidence="1 2">
    <name type="scientific">Acetobacter cibinongensis</name>
    <dbReference type="NCBI Taxonomy" id="146475"/>
    <lineage>
        <taxon>Bacteria</taxon>
        <taxon>Pseudomonadati</taxon>
        <taxon>Pseudomonadota</taxon>
        <taxon>Alphaproteobacteria</taxon>
        <taxon>Acetobacterales</taxon>
        <taxon>Acetobacteraceae</taxon>
        <taxon>Acetobacter</taxon>
    </lineage>
</organism>
<gene>
    <name evidence="1" type="ORF">HK14_05110</name>
</gene>
<evidence type="ECO:0000313" key="1">
    <source>
        <dbReference type="EMBL" id="OUJ02676.1"/>
    </source>
</evidence>
<proteinExistence type="predicted"/>
<dbReference type="EMBL" id="JOMQ01000024">
    <property type="protein sequence ID" value="OUJ02676.1"/>
    <property type="molecule type" value="Genomic_DNA"/>
</dbReference>
<dbReference type="Proteomes" id="UP000196086">
    <property type="component" value="Unassembled WGS sequence"/>
</dbReference>
<accession>A0A1Z5YV80</accession>